<dbReference type="Proteomes" id="UP000239866">
    <property type="component" value="Unassembled WGS sequence"/>
</dbReference>
<gene>
    <name evidence="1" type="ORF">C7H09_03430</name>
</gene>
<dbReference type="InterPro" id="IPR012659">
    <property type="entry name" value="CHP02444"/>
</dbReference>
<proteinExistence type="predicted"/>
<sequence>MSKPNAALTELPVNIQPDNPLWRYALAQWQNPDLARDCLELQSSGWSVTRILCAGWLGNQGCPFSGFEGATVTEWRSRVTGSIRNARKAIPRSHGDCEALREALAAAELQAERIELALAWQTLKNLTPENGTVPEPVTQIRQNLVAAAPCDSLPVDTAELLDSLACQLAGAQPGGT</sequence>
<keyword evidence="2" id="KW-1185">Reference proteome</keyword>
<dbReference type="RefSeq" id="WP_106761232.1">
    <property type="nucleotide sequence ID" value="NZ_PXNP01000013.1"/>
</dbReference>
<dbReference type="OrthoDB" id="5795846at2"/>
<dbReference type="Pfam" id="PF09523">
    <property type="entry name" value="DUF2390"/>
    <property type="match status" value="1"/>
</dbReference>
<reference evidence="1 2" key="1">
    <citation type="submission" date="2018-03" db="EMBL/GenBank/DDBJ databases">
        <title>Marinobacter brunus sp. nov., a marine bacterium of Gamma-proteobacteria isolated from the surface seawater of the South China Sea.</title>
        <authorList>
            <person name="Cheng H."/>
            <person name="Wu Y.-H."/>
            <person name="Xamxidin M."/>
            <person name="Xu X.-W."/>
        </authorList>
    </citation>
    <scope>NUCLEOTIDE SEQUENCE [LARGE SCALE GENOMIC DNA]</scope>
    <source>
        <strain evidence="1 2">NH169-3</strain>
    </source>
</reference>
<dbReference type="AlphaFoldDB" id="A0A2T1KQ91"/>
<accession>A0A2T1KQ91</accession>
<organism evidence="1 2">
    <name type="scientific">Marinobacter fuscus</name>
    <dbReference type="NCBI Taxonomy" id="2109942"/>
    <lineage>
        <taxon>Bacteria</taxon>
        <taxon>Pseudomonadati</taxon>
        <taxon>Pseudomonadota</taxon>
        <taxon>Gammaproteobacteria</taxon>
        <taxon>Pseudomonadales</taxon>
        <taxon>Marinobacteraceae</taxon>
        <taxon>Marinobacter</taxon>
    </lineage>
</organism>
<protein>
    <submittedName>
        <fullName evidence="1">TIGR02444 family protein</fullName>
    </submittedName>
</protein>
<dbReference type="EMBL" id="PXNP01000013">
    <property type="protein sequence ID" value="PSF12274.1"/>
    <property type="molecule type" value="Genomic_DNA"/>
</dbReference>
<comment type="caution">
    <text evidence="1">The sequence shown here is derived from an EMBL/GenBank/DDBJ whole genome shotgun (WGS) entry which is preliminary data.</text>
</comment>
<evidence type="ECO:0000313" key="1">
    <source>
        <dbReference type="EMBL" id="PSF12274.1"/>
    </source>
</evidence>
<name>A0A2T1KQ91_9GAMM</name>
<evidence type="ECO:0000313" key="2">
    <source>
        <dbReference type="Proteomes" id="UP000239866"/>
    </source>
</evidence>